<dbReference type="PANTHER" id="PTHR46844">
    <property type="entry name" value="SLR5058 PROTEIN"/>
    <property type="match status" value="1"/>
</dbReference>
<gene>
    <name evidence="5" type="ORF">PEVE_00028913</name>
</gene>
<evidence type="ECO:0000313" key="6">
    <source>
        <dbReference type="Proteomes" id="UP001159427"/>
    </source>
</evidence>
<feature type="domain" description="NACHT" evidence="4">
    <location>
        <begin position="554"/>
        <end position="776"/>
    </location>
</feature>
<protein>
    <recommendedName>
        <fullName evidence="4">NACHT domain-containing protein</fullName>
    </recommendedName>
</protein>
<sequence>MMSFPSTASTSQDDHESNLGSTSSRKLNVTLLSSEWRSTKGGLSTINRELAIQLAKHPSVEVSVYLPQCSEEDKQVAKDHNVRLIKAREMPGLEPNFWLSCLPEDHVMDCVIGHGAVLGRQVQIIKRTHPYCQWIQVVHTTPEELGMYKGYEERISKGEKKHQVEIELCKLADQVVAVGPKLAEAFSGYLRPFGKDQDVLNLTPGIFSEFSNVKQATEERKTFSVLMFGRGDNEDFQLKGYDIAAQAIAELKEVTYKLVFVGASSGEEEKVADLLLQQGIDCSQLTVRCFNENREQLARLFCEVDLAIMPSRTEGFGLAALEALSAGLPVLVSGNSGLGEALKEVPNGSNCVVKSKDPKDWANAIKAVRKKKRKLRLREAKLLQGEYEEMYSWQDHCNRLVERMLAISQGPTADEQNLSKKATVIRQDEKPSSSEKHLHKGSRKGKRPLSPSSTPASKVAKYLGDEGRDSLILVKLLKKEYKRRSRLRPLLWNRNFKLPIEQVYTRLKIVARGKLAIQMEDEEEESDEVENDEVENDEVNVFDIFKVPDIGEDVMTIVEGSPGIGKTTFCLKLAYDWAHGNIPSECSFPKFEFVFLLKCRDIDGDIMKAISQQLLPRDMDMEKSVEKLLHFMKDIHKQERLMLIILDGLDELPEQSRHHVDELLHRRILPFCFVLATTRQERGIEVRKSVVFDIHLEIKGYTENDSITYIRRHFETIGQSAKGERLIEEMEQNTFLHALRSNPLNLLLLCVVYEDYKGKLPTSRTELYQVIVRCLLRRYCGKRNWPAPKDDIVLEKTFEKEILALGELAWLCLLSDRYGFFETELDEFERKYPRLKARELDLLYMEESLKRLNPQHEYCFLHKTFQEYVAAAYIAQKLRNQKFNVFKHLNLSFDDIVTKYPQVFIFVSGMLGEKATVLFTQIGEELKKTYDWNWNEHCSKERATFFIESFNESGHAEQMAVTLCNIVPFPKVITSKLIDNYNASFIQVLMACRSFSNLRTPVELYADVHEGRERGASDVVNFIESCPQLTIVSFRVHGLGSLTSSDADRLCKWFSASKSLSEFTLKYRSHVFLEKYELLVQIGCGLASCRTLTKVTFALPGYAYNESVFNAFETGLTTLTSVHLVLWGSMKCTATRALQHFLSNKSLNSLSLCIVGCVLDLLVAAVSQALARQTVLKSLDLHLDGLLSSSSASFLEKGLMENSSLNYLRLRVHGELPSNWHSVVENLRLAKKSSVCCSFYPNTFNNVANNYFHPVLVRKGLNVKQHLTVNVWGEMKCEAAEALCEVLAPSSITVLTLNVCGNLTSEVSSSIARCLEENKTLSSLSINIWGELTTGGANVPSSLSKNSRVQLNVHDVRIGPDESNDILVTTTDNPAALTVFFKERRKQNVRLTINNDSNVTKEWTCCLGDALTENPSLTTLDLTVNSCVVDADLGENLGNSLLQSSSLTSLSLTFNFSNMKEGWESKLGEHLIKMASLTTLSLEINGDGEWNQKDSLSPTLSSLDYVEENQENCLSPTKLSNVLAAIKSLSSLSVAIHSESMCSFWDKVVGDCLIKCTSLKKLSLTLKKLSLTLNGGESNFYWVFNGLYMGLVTTSSLNTLCVAIFINNHTDRYFSRFLSGLNQGLSLNSSVTTLTLTVTVAADATDDIIRLTSFDHGLSVNTSITTLNITINECGDGESFIPQFLGSFGVLEGLANNTSVTTFNLTLNSSKEVSDDWLTVLSVILRANTSLTTL</sequence>
<keyword evidence="2" id="KW-0067">ATP-binding</keyword>
<dbReference type="Gene3D" id="3.40.50.2000">
    <property type="entry name" value="Glycogen Phosphorylase B"/>
    <property type="match status" value="2"/>
</dbReference>
<dbReference type="Gene3D" id="3.40.50.300">
    <property type="entry name" value="P-loop containing nucleotide triphosphate hydrolases"/>
    <property type="match status" value="1"/>
</dbReference>
<dbReference type="InterPro" id="IPR032675">
    <property type="entry name" value="LRR_dom_sf"/>
</dbReference>
<proteinExistence type="predicted"/>
<organism evidence="5 6">
    <name type="scientific">Porites evermanni</name>
    <dbReference type="NCBI Taxonomy" id="104178"/>
    <lineage>
        <taxon>Eukaryota</taxon>
        <taxon>Metazoa</taxon>
        <taxon>Cnidaria</taxon>
        <taxon>Anthozoa</taxon>
        <taxon>Hexacorallia</taxon>
        <taxon>Scleractinia</taxon>
        <taxon>Fungiina</taxon>
        <taxon>Poritidae</taxon>
        <taxon>Porites</taxon>
    </lineage>
</organism>
<dbReference type="PROSITE" id="PS50837">
    <property type="entry name" value="NACHT"/>
    <property type="match status" value="1"/>
</dbReference>
<dbReference type="InterPro" id="IPR027417">
    <property type="entry name" value="P-loop_NTPase"/>
</dbReference>
<evidence type="ECO:0000259" key="4">
    <source>
        <dbReference type="PROSITE" id="PS50837"/>
    </source>
</evidence>
<feature type="region of interest" description="Disordered" evidence="3">
    <location>
        <begin position="1"/>
        <end position="22"/>
    </location>
</feature>
<evidence type="ECO:0000313" key="5">
    <source>
        <dbReference type="EMBL" id="CAH3194876.1"/>
    </source>
</evidence>
<evidence type="ECO:0000256" key="3">
    <source>
        <dbReference type="SAM" id="MobiDB-lite"/>
    </source>
</evidence>
<dbReference type="PANTHER" id="PTHR46844:SF1">
    <property type="entry name" value="SLR5058 PROTEIN"/>
    <property type="match status" value="1"/>
</dbReference>
<accession>A0ABN8STQ2</accession>
<feature type="compositionally biased region" description="Basic residues" evidence="3">
    <location>
        <begin position="437"/>
        <end position="447"/>
    </location>
</feature>
<dbReference type="Gene3D" id="3.80.10.10">
    <property type="entry name" value="Ribonuclease Inhibitor"/>
    <property type="match status" value="2"/>
</dbReference>
<dbReference type="SUPFAM" id="SSF52047">
    <property type="entry name" value="RNI-like"/>
    <property type="match status" value="2"/>
</dbReference>
<feature type="compositionally biased region" description="Polar residues" evidence="3">
    <location>
        <begin position="1"/>
        <end position="11"/>
    </location>
</feature>
<dbReference type="Proteomes" id="UP001159427">
    <property type="component" value="Unassembled WGS sequence"/>
</dbReference>
<keyword evidence="1" id="KW-0547">Nucleotide-binding</keyword>
<feature type="compositionally biased region" description="Basic and acidic residues" evidence="3">
    <location>
        <begin position="426"/>
        <end position="436"/>
    </location>
</feature>
<dbReference type="Pfam" id="PF20706">
    <property type="entry name" value="GT4-conflict"/>
    <property type="match status" value="1"/>
</dbReference>
<reference evidence="5 6" key="1">
    <citation type="submission" date="2022-05" db="EMBL/GenBank/DDBJ databases">
        <authorList>
            <consortium name="Genoscope - CEA"/>
            <person name="William W."/>
        </authorList>
    </citation>
    <scope>NUCLEOTIDE SEQUENCE [LARGE SCALE GENOMIC DNA]</scope>
</reference>
<comment type="caution">
    <text evidence="5">The sequence shown here is derived from an EMBL/GenBank/DDBJ whole genome shotgun (WGS) entry which is preliminary data.</text>
</comment>
<dbReference type="Pfam" id="PF05729">
    <property type="entry name" value="NACHT"/>
    <property type="match status" value="1"/>
</dbReference>
<evidence type="ECO:0000256" key="2">
    <source>
        <dbReference type="ARBA" id="ARBA00022840"/>
    </source>
</evidence>
<dbReference type="EMBL" id="CALNXI010004015">
    <property type="protein sequence ID" value="CAH3194876.1"/>
    <property type="molecule type" value="Genomic_DNA"/>
</dbReference>
<keyword evidence="6" id="KW-1185">Reference proteome</keyword>
<dbReference type="SUPFAM" id="SSF52540">
    <property type="entry name" value="P-loop containing nucleoside triphosphate hydrolases"/>
    <property type="match status" value="1"/>
</dbReference>
<evidence type="ECO:0000256" key="1">
    <source>
        <dbReference type="ARBA" id="ARBA00022741"/>
    </source>
</evidence>
<dbReference type="CDD" id="cd03801">
    <property type="entry name" value="GT4_PimA-like"/>
    <property type="match status" value="1"/>
</dbReference>
<name>A0ABN8STQ2_9CNID</name>
<feature type="non-terminal residue" evidence="5">
    <location>
        <position position="1734"/>
    </location>
</feature>
<feature type="region of interest" description="Disordered" evidence="3">
    <location>
        <begin position="412"/>
        <end position="461"/>
    </location>
</feature>
<dbReference type="SUPFAM" id="SSF53756">
    <property type="entry name" value="UDP-Glycosyltransferase/glycogen phosphorylase"/>
    <property type="match status" value="1"/>
</dbReference>
<dbReference type="InterPro" id="IPR007111">
    <property type="entry name" value="NACHT_NTPase"/>
</dbReference>